<dbReference type="InterPro" id="IPR003439">
    <property type="entry name" value="ABC_transporter-like_ATP-bd"/>
</dbReference>
<dbReference type="InterPro" id="IPR017871">
    <property type="entry name" value="ABC_transporter-like_CS"/>
</dbReference>
<dbReference type="PROSITE" id="PS00211">
    <property type="entry name" value="ABC_TRANSPORTER_1"/>
    <property type="match status" value="1"/>
</dbReference>
<evidence type="ECO:0000256" key="6">
    <source>
        <dbReference type="SAM" id="MobiDB-lite"/>
    </source>
</evidence>
<dbReference type="GO" id="GO:0016887">
    <property type="term" value="F:ATP hydrolysis activity"/>
    <property type="evidence" value="ECO:0007669"/>
    <property type="project" value="InterPro"/>
</dbReference>
<dbReference type="Proteomes" id="UP000007564">
    <property type="component" value="Chromosome"/>
</dbReference>
<dbReference type="InterPro" id="IPR050166">
    <property type="entry name" value="ABC_transporter_ATP-bind"/>
</dbReference>
<evidence type="ECO:0000313" key="8">
    <source>
        <dbReference type="EMBL" id="CCJ56024.1"/>
    </source>
</evidence>
<keyword evidence="4" id="KW-0547">Nucleotide-binding</keyword>
<dbReference type="Gene3D" id="3.40.50.300">
    <property type="entry name" value="P-loop containing nucleotide triphosphate hydrolases"/>
    <property type="match status" value="1"/>
</dbReference>
<feature type="region of interest" description="Disordered" evidence="6">
    <location>
        <begin position="1"/>
        <end position="31"/>
    </location>
</feature>
<accession>A0A0C6PCB6</accession>
<reference evidence="8 9" key="1">
    <citation type="journal article" date="2012" name="BMC Genomics">
        <title>Comparative genomics of the classical Bordetella subspecies: the evolution and exchange of virulence-associated diversity amongst closely related pathogens.</title>
        <authorList>
            <person name="Park J."/>
            <person name="Zhang Y."/>
            <person name="Buboltz A.M."/>
            <person name="Zhang X."/>
            <person name="Schuster S.C."/>
            <person name="Ahuja U."/>
            <person name="Liu M."/>
            <person name="Miller J.F."/>
            <person name="Sebaihia M."/>
            <person name="Bentley S.D."/>
            <person name="Parkhill J."/>
            <person name="Harvill E.T."/>
        </authorList>
    </citation>
    <scope>NUCLEOTIDE SEQUENCE [LARGE SCALE GENOMIC DNA]</scope>
    <source>
        <strain evidence="8 9">253</strain>
    </source>
</reference>
<comment type="similarity">
    <text evidence="1">Belongs to the ABC transporter superfamily.</text>
</comment>
<evidence type="ECO:0000256" key="5">
    <source>
        <dbReference type="ARBA" id="ARBA00022840"/>
    </source>
</evidence>
<dbReference type="HOGENOM" id="CLU_000604_1_22_4"/>
<gene>
    <name evidence="8" type="ORF">BN112_4110</name>
</gene>
<evidence type="ECO:0000256" key="2">
    <source>
        <dbReference type="ARBA" id="ARBA00022448"/>
    </source>
</evidence>
<dbReference type="EMBL" id="HE965806">
    <property type="protein sequence ID" value="CCJ56024.1"/>
    <property type="molecule type" value="Genomic_DNA"/>
</dbReference>
<keyword evidence="2" id="KW-0813">Transport</keyword>
<dbReference type="SUPFAM" id="SSF52540">
    <property type="entry name" value="P-loop containing nucleoside triphosphate hydrolases"/>
    <property type="match status" value="1"/>
</dbReference>
<dbReference type="PROSITE" id="PS50893">
    <property type="entry name" value="ABC_TRANSPORTER_2"/>
    <property type="match status" value="1"/>
</dbReference>
<dbReference type="GeneID" id="56477194"/>
<dbReference type="Pfam" id="PF00005">
    <property type="entry name" value="ABC_tran"/>
    <property type="match status" value="1"/>
</dbReference>
<protein>
    <submittedName>
        <fullName evidence="8">ABC transporter ATP-binding protein</fullName>
    </submittedName>
</protein>
<dbReference type="GO" id="GO:0005524">
    <property type="term" value="F:ATP binding"/>
    <property type="evidence" value="ECO:0007669"/>
    <property type="project" value="UniProtKB-KW"/>
</dbReference>
<dbReference type="AlphaFoldDB" id="A0A0C6PCB6"/>
<keyword evidence="5 8" id="KW-0067">ATP-binding</keyword>
<keyword evidence="3" id="KW-0472">Membrane</keyword>
<dbReference type="InterPro" id="IPR027417">
    <property type="entry name" value="P-loop_NTPase"/>
</dbReference>
<dbReference type="InterPro" id="IPR003593">
    <property type="entry name" value="AAA+_ATPase"/>
</dbReference>
<evidence type="ECO:0000256" key="4">
    <source>
        <dbReference type="ARBA" id="ARBA00022741"/>
    </source>
</evidence>
<evidence type="ECO:0000259" key="7">
    <source>
        <dbReference type="PROSITE" id="PS50893"/>
    </source>
</evidence>
<evidence type="ECO:0000256" key="3">
    <source>
        <dbReference type="ARBA" id="ARBA00022475"/>
    </source>
</evidence>
<keyword evidence="3" id="KW-1003">Cell membrane</keyword>
<evidence type="ECO:0000313" key="9">
    <source>
        <dbReference type="Proteomes" id="UP000007564"/>
    </source>
</evidence>
<name>A0A0C6PCB6_BORBO</name>
<dbReference type="RefSeq" id="WP_003814793.1">
    <property type="nucleotide sequence ID" value="NC_019382.1"/>
</dbReference>
<dbReference type="OrthoDB" id="8683598at2"/>
<evidence type="ECO:0000256" key="1">
    <source>
        <dbReference type="ARBA" id="ARBA00005417"/>
    </source>
</evidence>
<dbReference type="KEGG" id="bbh:BN112_4110"/>
<sequence length="299" mass="32866">MNAQVNTFTPLPCTEPGKSGAPPRPGASQDNQVKISFQGVSKTYGGRGRSGNRTLALDRMDVDIKAAEIVTVLGPTGCGKSSTLNLIAGFEQTSTGSLLIDGKPIDGPGPDRAVVFQQPSLFPWLTVMENITLGVKCRGVPKDTYEPRAQMLLREVGLSGFEKHYPYQLSGGMQQRVQIARALISEPKVLLLDEPFGALDYQTRILMQELLLQLWQEHKPTIFFITHDVSEAIFVADRVLVMSHRPGRIKLAVNVDADKPRNADFLSTPEFISLQRDLLHAVQEEVHANKNRPPMAKAA</sequence>
<dbReference type="SMART" id="SM00382">
    <property type="entry name" value="AAA"/>
    <property type="match status" value="1"/>
</dbReference>
<dbReference type="PANTHER" id="PTHR42788">
    <property type="entry name" value="TAURINE IMPORT ATP-BINDING PROTEIN-RELATED"/>
    <property type="match status" value="1"/>
</dbReference>
<proteinExistence type="inferred from homology"/>
<dbReference type="PANTHER" id="PTHR42788:SF13">
    <property type="entry name" value="ALIPHATIC SULFONATES IMPORT ATP-BINDING PROTEIN SSUB"/>
    <property type="match status" value="1"/>
</dbReference>
<organism evidence="8 9">
    <name type="scientific">Bordetella bronchiseptica 253</name>
    <dbReference type="NCBI Taxonomy" id="568707"/>
    <lineage>
        <taxon>Bacteria</taxon>
        <taxon>Pseudomonadati</taxon>
        <taxon>Pseudomonadota</taxon>
        <taxon>Betaproteobacteria</taxon>
        <taxon>Burkholderiales</taxon>
        <taxon>Alcaligenaceae</taxon>
        <taxon>Bordetella</taxon>
    </lineage>
</organism>
<feature type="domain" description="ABC transporter" evidence="7">
    <location>
        <begin position="35"/>
        <end position="269"/>
    </location>
</feature>
<dbReference type="CDD" id="cd03293">
    <property type="entry name" value="ABC_NrtD_SsuB_transporters"/>
    <property type="match status" value="1"/>
</dbReference>